<proteinExistence type="predicted"/>
<organism evidence="2 3">
    <name type="scientific">Coptis chinensis</name>
    <dbReference type="NCBI Taxonomy" id="261450"/>
    <lineage>
        <taxon>Eukaryota</taxon>
        <taxon>Viridiplantae</taxon>
        <taxon>Streptophyta</taxon>
        <taxon>Embryophyta</taxon>
        <taxon>Tracheophyta</taxon>
        <taxon>Spermatophyta</taxon>
        <taxon>Magnoliopsida</taxon>
        <taxon>Ranunculales</taxon>
        <taxon>Ranunculaceae</taxon>
        <taxon>Coptidoideae</taxon>
        <taxon>Coptis</taxon>
    </lineage>
</organism>
<sequence length="86" mass="9286">MTIMKTTSTLFVKGGSSGTDSDEVQSAGGSEAEDDNGDGNEPSINQNKYHIENENGNDDNDVSDGHKCRRIVRSAKDNCFSDEERG</sequence>
<feature type="region of interest" description="Disordered" evidence="1">
    <location>
        <begin position="1"/>
        <end position="66"/>
    </location>
</feature>
<name>A0A835HKC5_9MAGN</name>
<comment type="caution">
    <text evidence="2">The sequence shown here is derived from an EMBL/GenBank/DDBJ whole genome shotgun (WGS) entry which is preliminary data.</text>
</comment>
<evidence type="ECO:0000313" key="2">
    <source>
        <dbReference type="EMBL" id="KAF9599929.1"/>
    </source>
</evidence>
<protein>
    <submittedName>
        <fullName evidence="2">Uncharacterized protein</fullName>
    </submittedName>
</protein>
<dbReference type="AlphaFoldDB" id="A0A835HKC5"/>
<evidence type="ECO:0000313" key="3">
    <source>
        <dbReference type="Proteomes" id="UP000631114"/>
    </source>
</evidence>
<evidence type="ECO:0000256" key="1">
    <source>
        <dbReference type="SAM" id="MobiDB-lite"/>
    </source>
</evidence>
<gene>
    <name evidence="2" type="ORF">IFM89_001964</name>
</gene>
<feature type="compositionally biased region" description="Polar residues" evidence="1">
    <location>
        <begin position="1"/>
        <end position="10"/>
    </location>
</feature>
<dbReference type="Proteomes" id="UP000631114">
    <property type="component" value="Unassembled WGS sequence"/>
</dbReference>
<dbReference type="EMBL" id="JADFTS010000006">
    <property type="protein sequence ID" value="KAF9599929.1"/>
    <property type="molecule type" value="Genomic_DNA"/>
</dbReference>
<keyword evidence="3" id="KW-1185">Reference proteome</keyword>
<accession>A0A835HKC5</accession>
<reference evidence="2 3" key="1">
    <citation type="submission" date="2020-10" db="EMBL/GenBank/DDBJ databases">
        <title>The Coptis chinensis genome and diversification of protoberbering-type alkaloids.</title>
        <authorList>
            <person name="Wang B."/>
            <person name="Shu S."/>
            <person name="Song C."/>
            <person name="Liu Y."/>
        </authorList>
    </citation>
    <scope>NUCLEOTIDE SEQUENCE [LARGE SCALE GENOMIC DNA]</scope>
    <source>
        <strain evidence="2">HL-2020</strain>
        <tissue evidence="2">Leaf</tissue>
    </source>
</reference>